<dbReference type="EMBL" id="AATQVU010000001">
    <property type="protein sequence ID" value="EFO3163568.1"/>
    <property type="molecule type" value="Genomic_DNA"/>
</dbReference>
<dbReference type="Proteomes" id="UP000735456">
    <property type="component" value="Unassembled WGS sequence"/>
</dbReference>
<protein>
    <submittedName>
        <fullName evidence="1">Uncharacterized protein</fullName>
    </submittedName>
</protein>
<comment type="caution">
    <text evidence="1">The sequence shown here is derived from an EMBL/GenBank/DDBJ whole genome shotgun (WGS) entry which is preliminary data.</text>
</comment>
<name>A0A9P2I5M7_ECOLX</name>
<organism evidence="1 2">
    <name type="scientific">Escherichia coli O8</name>
    <dbReference type="NCBI Taxonomy" id="1010796"/>
    <lineage>
        <taxon>Bacteria</taxon>
        <taxon>Pseudomonadati</taxon>
        <taxon>Pseudomonadota</taxon>
        <taxon>Gammaproteobacteria</taxon>
        <taxon>Enterobacterales</taxon>
        <taxon>Enterobacteriaceae</taxon>
        <taxon>Escherichia</taxon>
    </lineage>
</organism>
<proteinExistence type="predicted"/>
<evidence type="ECO:0000313" key="1">
    <source>
        <dbReference type="EMBL" id="EFO3163568.1"/>
    </source>
</evidence>
<accession>A0A9P2I5M7</accession>
<sequence length="66" mass="7261">MKIMNDLIPDAECHTGLVLVRIEEGRIIGGFVLRPDQFVTSITELEDARKMAGLPASSYTRGVTDL</sequence>
<dbReference type="AlphaFoldDB" id="A0A9P2I5M7"/>
<reference evidence="1" key="1">
    <citation type="submission" date="2018-06" db="EMBL/GenBank/DDBJ databases">
        <authorList>
            <consortium name="GenomeTrakr network: Whole genome sequencing for foodborne pathogen traceback"/>
        </authorList>
    </citation>
    <scope>NUCLEOTIDE SEQUENCE</scope>
    <source>
        <strain evidence="1">PSU-0700</strain>
    </source>
</reference>
<evidence type="ECO:0000313" key="2">
    <source>
        <dbReference type="Proteomes" id="UP000735456"/>
    </source>
</evidence>
<gene>
    <name evidence="1" type="ORF">DP913_00610</name>
</gene>